<feature type="region of interest" description="Disordered" evidence="1">
    <location>
        <begin position="58"/>
        <end position="77"/>
    </location>
</feature>
<dbReference type="InterPro" id="IPR016135">
    <property type="entry name" value="UBQ-conjugating_enzyme/RWD"/>
</dbReference>
<feature type="compositionally biased region" description="Low complexity" evidence="1">
    <location>
        <begin position="264"/>
        <end position="277"/>
    </location>
</feature>
<accession>A0A139AJ10</accession>
<dbReference type="Proteomes" id="UP000070544">
    <property type="component" value="Unassembled WGS sequence"/>
</dbReference>
<evidence type="ECO:0000256" key="1">
    <source>
        <dbReference type="SAM" id="MobiDB-lite"/>
    </source>
</evidence>
<evidence type="ECO:0000313" key="2">
    <source>
        <dbReference type="EMBL" id="KXS16786.1"/>
    </source>
</evidence>
<dbReference type="CDD" id="cd23814">
    <property type="entry name" value="UEV_AKTIP"/>
    <property type="match status" value="1"/>
</dbReference>
<dbReference type="STRING" id="1344416.A0A139AJ10"/>
<feature type="region of interest" description="Disordered" evidence="1">
    <location>
        <begin position="264"/>
        <end position="289"/>
    </location>
</feature>
<sequence>MPPLPLLLLYSKQMADHGTRGVYLLPSPDDVSIWHGLLFLPSGAFKDAVIRFTITIPAPPPSPSPSPSPSASASPRPLIPSVHIQSDVFHPLVTPVGGAFDLSLMEAYFDEKRAQASASTSTPGTPSTPGAGSPASSGLSSAAIRRPHRYPVHRVVRFVRAAFDESELERILKMGGYVGSEGSIGGALDASDAQKPGDTRWSNIDAVKMFMSDRPLFLVLARKQALASSSDQILFDEPFAPTLTPTGGRSRSASVAAAGGASSHEVGGAAATDAGTTHQQSEALLPEQSSIPQPAFRLQRLDHTIFDKAIQRLISSYDPGAVEDARWNVLSGVIWDVVSARVRA</sequence>
<organism evidence="2 3">
    <name type="scientific">Gonapodya prolifera (strain JEL478)</name>
    <name type="common">Monoblepharis prolifera</name>
    <dbReference type="NCBI Taxonomy" id="1344416"/>
    <lineage>
        <taxon>Eukaryota</taxon>
        <taxon>Fungi</taxon>
        <taxon>Fungi incertae sedis</taxon>
        <taxon>Chytridiomycota</taxon>
        <taxon>Chytridiomycota incertae sedis</taxon>
        <taxon>Monoblepharidomycetes</taxon>
        <taxon>Monoblepharidales</taxon>
        <taxon>Gonapodyaceae</taxon>
        <taxon>Gonapodya</taxon>
    </lineage>
</organism>
<dbReference type="SUPFAM" id="SSF54495">
    <property type="entry name" value="UBC-like"/>
    <property type="match status" value="1"/>
</dbReference>
<dbReference type="OrthoDB" id="5596422at2759"/>
<dbReference type="AlphaFoldDB" id="A0A139AJ10"/>
<protein>
    <submittedName>
        <fullName evidence="2">Uncharacterized protein</fullName>
    </submittedName>
</protein>
<proteinExistence type="predicted"/>
<dbReference type="EMBL" id="KQ965750">
    <property type="protein sequence ID" value="KXS16786.1"/>
    <property type="molecule type" value="Genomic_DNA"/>
</dbReference>
<evidence type="ECO:0000313" key="3">
    <source>
        <dbReference type="Proteomes" id="UP000070544"/>
    </source>
</evidence>
<feature type="compositionally biased region" description="Polar residues" evidence="1">
    <location>
        <begin position="278"/>
        <end position="289"/>
    </location>
</feature>
<feature type="compositionally biased region" description="Pro residues" evidence="1">
    <location>
        <begin position="58"/>
        <end position="68"/>
    </location>
</feature>
<feature type="region of interest" description="Disordered" evidence="1">
    <location>
        <begin position="115"/>
        <end position="142"/>
    </location>
</feature>
<dbReference type="Gene3D" id="3.10.110.10">
    <property type="entry name" value="Ubiquitin Conjugating Enzyme"/>
    <property type="match status" value="1"/>
</dbReference>
<reference evidence="2 3" key="1">
    <citation type="journal article" date="2015" name="Genome Biol. Evol.">
        <title>Phylogenomic analyses indicate that early fungi evolved digesting cell walls of algal ancestors of land plants.</title>
        <authorList>
            <person name="Chang Y."/>
            <person name="Wang S."/>
            <person name="Sekimoto S."/>
            <person name="Aerts A.L."/>
            <person name="Choi C."/>
            <person name="Clum A."/>
            <person name="LaButti K.M."/>
            <person name="Lindquist E.A."/>
            <person name="Yee Ngan C."/>
            <person name="Ohm R.A."/>
            <person name="Salamov A.A."/>
            <person name="Grigoriev I.V."/>
            <person name="Spatafora J.W."/>
            <person name="Berbee M.L."/>
        </authorList>
    </citation>
    <scope>NUCLEOTIDE SEQUENCE [LARGE SCALE GENOMIC DNA]</scope>
    <source>
        <strain evidence="2 3">JEL478</strain>
    </source>
</reference>
<keyword evidence="3" id="KW-1185">Reference proteome</keyword>
<gene>
    <name evidence="2" type="ORF">M427DRAFT_284532</name>
</gene>
<name>A0A139AJ10_GONPJ</name>
<feature type="compositionally biased region" description="Low complexity" evidence="1">
    <location>
        <begin position="116"/>
        <end position="142"/>
    </location>
</feature>